<organism evidence="1 2">
    <name type="scientific">Trametes pubescens</name>
    <name type="common">White-rot fungus</name>
    <dbReference type="NCBI Taxonomy" id="154538"/>
    <lineage>
        <taxon>Eukaryota</taxon>
        <taxon>Fungi</taxon>
        <taxon>Dikarya</taxon>
        <taxon>Basidiomycota</taxon>
        <taxon>Agaricomycotina</taxon>
        <taxon>Agaricomycetes</taxon>
        <taxon>Polyporales</taxon>
        <taxon>Polyporaceae</taxon>
        <taxon>Trametes</taxon>
    </lineage>
</organism>
<reference evidence="1 2" key="1">
    <citation type="submission" date="2016-10" db="EMBL/GenBank/DDBJ databases">
        <title>Genome sequence of the basidiomycete white-rot fungus Trametes pubescens.</title>
        <authorList>
            <person name="Makela M.R."/>
            <person name="Granchi Z."/>
            <person name="Peng M."/>
            <person name="De Vries R.P."/>
            <person name="Grigoriev I."/>
            <person name="Riley R."/>
            <person name="Hilden K."/>
        </authorList>
    </citation>
    <scope>NUCLEOTIDE SEQUENCE [LARGE SCALE GENOMIC DNA]</scope>
    <source>
        <strain evidence="1 2">FBCC735</strain>
    </source>
</reference>
<sequence>MLRIREVFSQDPIAPIRGHVGVAEVMETAALPPCPFEMGKIWEVDAFEDYWESTEKYKPGYKLHR</sequence>
<keyword evidence="2" id="KW-1185">Reference proteome</keyword>
<proteinExistence type="predicted"/>
<protein>
    <submittedName>
        <fullName evidence="1">Uncharacterized protein</fullName>
    </submittedName>
</protein>
<dbReference type="EMBL" id="MNAD01000147">
    <property type="protein sequence ID" value="OJT15590.1"/>
    <property type="molecule type" value="Genomic_DNA"/>
</dbReference>
<dbReference type="AlphaFoldDB" id="A0A1M2W776"/>
<name>A0A1M2W776_TRAPU</name>
<evidence type="ECO:0000313" key="2">
    <source>
        <dbReference type="Proteomes" id="UP000184267"/>
    </source>
</evidence>
<comment type="caution">
    <text evidence="1">The sequence shown here is derived from an EMBL/GenBank/DDBJ whole genome shotgun (WGS) entry which is preliminary data.</text>
</comment>
<accession>A0A1M2W776</accession>
<dbReference type="Proteomes" id="UP000184267">
    <property type="component" value="Unassembled WGS sequence"/>
</dbReference>
<evidence type="ECO:0000313" key="1">
    <source>
        <dbReference type="EMBL" id="OJT15590.1"/>
    </source>
</evidence>
<gene>
    <name evidence="1" type="ORF">TRAPUB_5918</name>
</gene>